<dbReference type="Proteomes" id="UP000447574">
    <property type="component" value="Unassembled WGS sequence"/>
</dbReference>
<evidence type="ECO:0000313" key="8">
    <source>
        <dbReference type="Proteomes" id="UP000470186"/>
    </source>
</evidence>
<dbReference type="Proteomes" id="UP000470186">
    <property type="component" value="Unassembled WGS sequence"/>
</dbReference>
<dbReference type="InterPro" id="IPR000335">
    <property type="entry name" value="Bleomycin-R"/>
</dbReference>
<comment type="caution">
    <text evidence="5">The sequence shown here is derived from an EMBL/GenBank/DDBJ whole genome shotgun (WGS) entry which is preliminary data.</text>
</comment>
<evidence type="ECO:0000259" key="4">
    <source>
        <dbReference type="PROSITE" id="PS51819"/>
    </source>
</evidence>
<evidence type="ECO:0000256" key="1">
    <source>
        <dbReference type="ARBA" id="ARBA00011051"/>
    </source>
</evidence>
<dbReference type="CDD" id="cd08349">
    <property type="entry name" value="BLMA_like"/>
    <property type="match status" value="1"/>
</dbReference>
<reference evidence="7 8" key="1">
    <citation type="submission" date="2019-10" db="EMBL/GenBank/DDBJ databases">
        <title>Evaluation of single-gene subtyping targets for Pseudomonas.</title>
        <authorList>
            <person name="Reichler S.J."/>
            <person name="Orsi R.H."/>
            <person name="Wiedmann M."/>
            <person name="Martin N.H."/>
            <person name="Murphy S.I."/>
        </authorList>
    </citation>
    <scope>NUCLEOTIDE SEQUENCE [LARGE SCALE GENOMIC DNA]</scope>
    <source>
        <strain evidence="6 8">FSL R10-2107</strain>
        <strain evidence="5 7">FSL R10-2932</strain>
    </source>
</reference>
<evidence type="ECO:0000313" key="5">
    <source>
        <dbReference type="EMBL" id="MQT75416.1"/>
    </source>
</evidence>
<dbReference type="PROSITE" id="PS51819">
    <property type="entry name" value="VOC"/>
    <property type="match status" value="1"/>
</dbReference>
<dbReference type="SUPFAM" id="SSF54593">
    <property type="entry name" value="Glyoxalase/Bleomycin resistance protein/Dihydroxybiphenyl dioxygenase"/>
    <property type="match status" value="1"/>
</dbReference>
<dbReference type="EMBL" id="WIWF01000049">
    <property type="protein sequence ID" value="MQT75416.1"/>
    <property type="molecule type" value="Genomic_DNA"/>
</dbReference>
<keyword evidence="3" id="KW-0046">Antibiotic resistance</keyword>
<dbReference type="AlphaFoldDB" id="A0A7X2BUJ2"/>
<feature type="domain" description="VOC" evidence="4">
    <location>
        <begin position="3"/>
        <end position="134"/>
    </location>
</feature>
<dbReference type="Gene3D" id="3.10.180.10">
    <property type="entry name" value="2,3-Dihydroxybiphenyl 1,2-Dioxygenase, domain 1"/>
    <property type="match status" value="1"/>
</dbReference>
<evidence type="ECO:0000256" key="2">
    <source>
        <dbReference type="ARBA" id="ARBA00021572"/>
    </source>
</evidence>
<comment type="similarity">
    <text evidence="1">Belongs to the bleomycin resistance protein family.</text>
</comment>
<keyword evidence="8" id="KW-1185">Reference proteome</keyword>
<sequence>MVVMNALVPELIVADLARSLHFYCEVLGFTVEYQRPEHLFAFLSFHGSQLMLEQDDHEESAWRVGPLEPPFGRGMNLSIKCPDAQGLIVNLQAAGHTLRKPLEERWYRSNDVLFGERNFLVLDPDGYLLRFADDLGTKAVEA</sequence>
<dbReference type="InterPro" id="IPR037523">
    <property type="entry name" value="VOC_core"/>
</dbReference>
<dbReference type="EMBL" id="WIVX01000261">
    <property type="protein sequence ID" value="MQU35084.1"/>
    <property type="molecule type" value="Genomic_DNA"/>
</dbReference>
<dbReference type="Pfam" id="PF00903">
    <property type="entry name" value="Glyoxalase"/>
    <property type="match status" value="1"/>
</dbReference>
<organism evidence="5 7">
    <name type="scientific">Pseudomonas helleri</name>
    <dbReference type="NCBI Taxonomy" id="1608996"/>
    <lineage>
        <taxon>Bacteria</taxon>
        <taxon>Pseudomonadati</taxon>
        <taxon>Pseudomonadota</taxon>
        <taxon>Gammaproteobacteria</taxon>
        <taxon>Pseudomonadales</taxon>
        <taxon>Pseudomonadaceae</taxon>
        <taxon>Pseudomonas</taxon>
    </lineage>
</organism>
<dbReference type="InterPro" id="IPR029068">
    <property type="entry name" value="Glyas_Bleomycin-R_OHBP_Dase"/>
</dbReference>
<accession>A0A7X2BUJ2</accession>
<name>A0A7X2BUJ2_9PSED</name>
<evidence type="ECO:0000313" key="7">
    <source>
        <dbReference type="Proteomes" id="UP000447574"/>
    </source>
</evidence>
<dbReference type="InterPro" id="IPR004360">
    <property type="entry name" value="Glyas_Fos-R_dOase_dom"/>
</dbReference>
<evidence type="ECO:0000256" key="3">
    <source>
        <dbReference type="ARBA" id="ARBA00023251"/>
    </source>
</evidence>
<evidence type="ECO:0000313" key="6">
    <source>
        <dbReference type="EMBL" id="MQU35084.1"/>
    </source>
</evidence>
<proteinExistence type="inferred from homology"/>
<dbReference type="GO" id="GO:0046677">
    <property type="term" value="P:response to antibiotic"/>
    <property type="evidence" value="ECO:0007669"/>
    <property type="project" value="UniProtKB-KW"/>
</dbReference>
<gene>
    <name evidence="6" type="ORF">GHO30_27620</name>
    <name evidence="5" type="ORF">GHO37_14030</name>
</gene>
<protein>
    <recommendedName>
        <fullName evidence="2">Bleomycin resistance protein</fullName>
    </recommendedName>
</protein>
<dbReference type="RefSeq" id="WP_153350466.1">
    <property type="nucleotide sequence ID" value="NZ_JBQDSB010000021.1"/>
</dbReference>